<dbReference type="HOGENOM" id="CLU_1641089_0_0_10"/>
<feature type="transmembrane region" description="Helical" evidence="1">
    <location>
        <begin position="74"/>
        <end position="92"/>
    </location>
</feature>
<dbReference type="OrthoDB" id="894278at2"/>
<dbReference type="RefSeq" id="WP_038555408.1">
    <property type="nucleotide sequence ID" value="NZ_FOHT01000037.1"/>
</dbReference>
<feature type="transmembrane region" description="Helical" evidence="1">
    <location>
        <begin position="104"/>
        <end position="122"/>
    </location>
</feature>
<accession>X5E220</accession>
<dbReference type="STRING" id="1168034.FH5T_02955"/>
<dbReference type="AlphaFoldDB" id="X5E220"/>
<feature type="transmembrane region" description="Helical" evidence="1">
    <location>
        <begin position="44"/>
        <end position="62"/>
    </location>
</feature>
<evidence type="ECO:0000313" key="2">
    <source>
        <dbReference type="EMBL" id="AHW61510.1"/>
    </source>
</evidence>
<gene>
    <name evidence="2" type="ORF">FH5T_02955</name>
    <name evidence="3" type="ORF">SAMN05444285_1379</name>
</gene>
<sequence>METKLVQPLLLVLVVLSIGLVSWLSRDKNEEAVFKKLKLFPRWFKFVGLFIVICGVSVPWIFQGLLVDGGNHLGSIYIIFGLFLICFSRDKIEDEMSNIIRLKSFYRSFGAGVVGFFFLTYIENSISDDFSQLSADTLLAVILGFYLVSYYVTKSKIRSAE</sequence>
<feature type="transmembrane region" description="Helical" evidence="1">
    <location>
        <begin position="134"/>
        <end position="153"/>
    </location>
</feature>
<keyword evidence="1" id="KW-1133">Transmembrane helix</keyword>
<evidence type="ECO:0000313" key="5">
    <source>
        <dbReference type="Proteomes" id="UP000181981"/>
    </source>
</evidence>
<evidence type="ECO:0000313" key="3">
    <source>
        <dbReference type="EMBL" id="SEU04013.1"/>
    </source>
</evidence>
<evidence type="ECO:0000256" key="1">
    <source>
        <dbReference type="SAM" id="Phobius"/>
    </source>
</evidence>
<organism evidence="3 5">
    <name type="scientific">Draconibacterium orientale</name>
    <dbReference type="NCBI Taxonomy" id="1168034"/>
    <lineage>
        <taxon>Bacteria</taxon>
        <taxon>Pseudomonadati</taxon>
        <taxon>Bacteroidota</taxon>
        <taxon>Bacteroidia</taxon>
        <taxon>Marinilabiliales</taxon>
        <taxon>Prolixibacteraceae</taxon>
        <taxon>Draconibacterium</taxon>
    </lineage>
</organism>
<keyword evidence="4" id="KW-1185">Reference proteome</keyword>
<protein>
    <recommendedName>
        <fullName evidence="6">DUF1453 domain-containing protein</fullName>
    </recommendedName>
</protein>
<evidence type="ECO:0000313" key="4">
    <source>
        <dbReference type="Proteomes" id="UP000023772"/>
    </source>
</evidence>
<dbReference type="Proteomes" id="UP000023772">
    <property type="component" value="Chromosome"/>
</dbReference>
<feature type="transmembrane region" description="Helical" evidence="1">
    <location>
        <begin position="6"/>
        <end position="24"/>
    </location>
</feature>
<keyword evidence="1" id="KW-0472">Membrane</keyword>
<name>X5E220_9BACT</name>
<evidence type="ECO:0008006" key="6">
    <source>
        <dbReference type="Google" id="ProtNLM"/>
    </source>
</evidence>
<reference evidence="2 4" key="1">
    <citation type="submission" date="2014-03" db="EMBL/GenBank/DDBJ databases">
        <title>Complete genome sequence of a deeply braunched marine Bacteroidia bacterium Draconibacterium orientale type strain FH5T.</title>
        <authorList>
            <person name="Li X."/>
            <person name="Wang X."/>
            <person name="Xie Z."/>
            <person name="Du Z."/>
            <person name="Chen G."/>
        </authorList>
    </citation>
    <scope>NUCLEOTIDE SEQUENCE [LARGE SCALE GENOMIC DNA]</scope>
    <source>
        <strain evidence="2 4">FH5</strain>
    </source>
</reference>
<dbReference type="EMBL" id="CP007451">
    <property type="protein sequence ID" value="AHW61510.1"/>
    <property type="molecule type" value="Genomic_DNA"/>
</dbReference>
<dbReference type="EMBL" id="FOHT01000037">
    <property type="protein sequence ID" value="SEU04013.1"/>
    <property type="molecule type" value="Genomic_DNA"/>
</dbReference>
<dbReference type="KEGG" id="dori:FH5T_02955"/>
<keyword evidence="1" id="KW-0812">Transmembrane</keyword>
<proteinExistence type="predicted"/>
<dbReference type="Proteomes" id="UP000181981">
    <property type="component" value="Unassembled WGS sequence"/>
</dbReference>
<reference evidence="3 5" key="2">
    <citation type="submission" date="2016-10" db="EMBL/GenBank/DDBJ databases">
        <authorList>
            <person name="de Groot N.N."/>
        </authorList>
    </citation>
    <scope>NUCLEOTIDE SEQUENCE [LARGE SCALE GENOMIC DNA]</scope>
    <source>
        <strain evidence="3 5">DSM 25947</strain>
    </source>
</reference>